<dbReference type="SUPFAM" id="SSF52172">
    <property type="entry name" value="CheY-like"/>
    <property type="match status" value="1"/>
</dbReference>
<organism evidence="4 5">
    <name type="scientific">Candidatus Nitrosocosmicus oleophilus</name>
    <dbReference type="NCBI Taxonomy" id="1353260"/>
    <lineage>
        <taxon>Archaea</taxon>
        <taxon>Nitrososphaerota</taxon>
        <taxon>Nitrososphaeria</taxon>
        <taxon>Nitrososphaerales</taxon>
        <taxon>Nitrososphaeraceae</taxon>
        <taxon>Candidatus Nitrosocosmicus</taxon>
    </lineage>
</organism>
<reference evidence="5" key="1">
    <citation type="submission" date="2015-10" db="EMBL/GenBank/DDBJ databases">
        <title>Niche specialization of a soil ammonia-oxidizing archaeon, Candidatus Nitrosocosmicus oleophilus.</title>
        <authorList>
            <person name="Jung M.-Y."/>
            <person name="Rhee S.-K."/>
        </authorList>
    </citation>
    <scope>NUCLEOTIDE SEQUENCE [LARGE SCALE GENOMIC DNA]</scope>
    <source>
        <strain evidence="5">MY3</strain>
    </source>
</reference>
<dbReference type="InterPro" id="IPR029787">
    <property type="entry name" value="Nucleotide_cyclase"/>
</dbReference>
<dbReference type="InterPro" id="IPR001789">
    <property type="entry name" value="Sig_transdc_resp-reg_receiver"/>
</dbReference>
<dbReference type="GO" id="GO:0009190">
    <property type="term" value="P:cyclic nucleotide biosynthetic process"/>
    <property type="evidence" value="ECO:0007669"/>
    <property type="project" value="InterPro"/>
</dbReference>
<gene>
    <name evidence="4" type="primary">dctD_2</name>
    <name evidence="4" type="ORF">NMY3_00724</name>
</gene>
<dbReference type="PROSITE" id="PS50110">
    <property type="entry name" value="RESPONSE_REGULATORY"/>
    <property type="match status" value="1"/>
</dbReference>
<dbReference type="EMBL" id="CP012850">
    <property type="protein sequence ID" value="ALI34933.1"/>
    <property type="molecule type" value="Genomic_DNA"/>
</dbReference>
<dbReference type="Pfam" id="PF00072">
    <property type="entry name" value="Response_reg"/>
    <property type="match status" value="1"/>
</dbReference>
<evidence type="ECO:0000259" key="3">
    <source>
        <dbReference type="PROSITE" id="PS50125"/>
    </source>
</evidence>
<feature type="domain" description="Response regulatory" evidence="2">
    <location>
        <begin position="267"/>
        <end position="385"/>
    </location>
</feature>
<dbReference type="GeneID" id="60420864"/>
<dbReference type="SUPFAM" id="SSF55073">
    <property type="entry name" value="Nucleotide cyclase"/>
    <property type="match status" value="1"/>
</dbReference>
<keyword evidence="1" id="KW-0597">Phosphoprotein</keyword>
<dbReference type="CDD" id="cd00156">
    <property type="entry name" value="REC"/>
    <property type="match status" value="1"/>
</dbReference>
<evidence type="ECO:0000313" key="5">
    <source>
        <dbReference type="Proteomes" id="UP000058925"/>
    </source>
</evidence>
<dbReference type="AlphaFoldDB" id="A0A654LX79"/>
<dbReference type="PROSITE" id="PS50125">
    <property type="entry name" value="GUANYLATE_CYCLASE_2"/>
    <property type="match status" value="1"/>
</dbReference>
<keyword evidence="5" id="KW-1185">Reference proteome</keyword>
<dbReference type="InterPro" id="IPR001054">
    <property type="entry name" value="A/G_cyclase"/>
</dbReference>
<sequence>MQVLDFNHDECDENGSNYVVSRPDNPIDNKGQMKFINYTQQYCIGIIDIVNSTNETSKISSPNKLRKYYSLFLNTMSSVINSCNGKVIKTIGDSLFFYFPKTCNETNESAFHDVFECGMRMLSSSSKLDSQLRENDLQPINYRICMDYGEVEVAMSDNSNEVDLFGSVVNECSKLNNFVSSREWCIGKKLYNRSSKSQFINNYTVNKVNIQNNSYNNVKFDVNFNYFYSVNILDKIQRKKSILDYRETQNTINKNNLAKVTDKTSINILLIDDDKDILYTFHTILNSQGYIVKAFSDATEALEHVIRKGPYFYDMIVMDIRMPGINGIQLYYRFKAIDPHAKILLVSALDIVPELVGSMPGIDMKEIVRKPIEAEDFILKIKSTIKV</sequence>
<dbReference type="OrthoDB" id="2830at2157"/>
<evidence type="ECO:0000256" key="1">
    <source>
        <dbReference type="ARBA" id="ARBA00022553"/>
    </source>
</evidence>
<name>A0A654LX79_9ARCH</name>
<feature type="domain" description="Guanylate cyclase" evidence="3">
    <location>
        <begin position="43"/>
        <end position="176"/>
    </location>
</feature>
<dbReference type="Proteomes" id="UP000058925">
    <property type="component" value="Chromosome"/>
</dbReference>
<proteinExistence type="predicted"/>
<dbReference type="GO" id="GO:0000160">
    <property type="term" value="P:phosphorelay signal transduction system"/>
    <property type="evidence" value="ECO:0007669"/>
    <property type="project" value="InterPro"/>
</dbReference>
<dbReference type="Gene3D" id="3.30.70.1230">
    <property type="entry name" value="Nucleotide cyclase"/>
    <property type="match status" value="1"/>
</dbReference>
<evidence type="ECO:0000313" key="4">
    <source>
        <dbReference type="EMBL" id="ALI34933.1"/>
    </source>
</evidence>
<dbReference type="RefSeq" id="WP_196817501.1">
    <property type="nucleotide sequence ID" value="NZ_CP012850.1"/>
</dbReference>
<dbReference type="InterPro" id="IPR050595">
    <property type="entry name" value="Bact_response_regulator"/>
</dbReference>
<evidence type="ECO:0000259" key="2">
    <source>
        <dbReference type="PROSITE" id="PS50110"/>
    </source>
</evidence>
<dbReference type="InterPro" id="IPR011006">
    <property type="entry name" value="CheY-like_superfamily"/>
</dbReference>
<dbReference type="PANTHER" id="PTHR44591">
    <property type="entry name" value="STRESS RESPONSE REGULATOR PROTEIN 1"/>
    <property type="match status" value="1"/>
</dbReference>
<accession>A0A654LX79</accession>
<dbReference type="PANTHER" id="PTHR44591:SF3">
    <property type="entry name" value="RESPONSE REGULATORY DOMAIN-CONTAINING PROTEIN"/>
    <property type="match status" value="1"/>
</dbReference>
<dbReference type="SMART" id="SM00448">
    <property type="entry name" value="REC"/>
    <property type="match status" value="1"/>
</dbReference>
<protein>
    <submittedName>
        <fullName evidence="4">C4-dicarboxylate transport transcriptional regulatory protein DctD</fullName>
    </submittedName>
</protein>
<dbReference type="Gene3D" id="3.40.50.2300">
    <property type="match status" value="1"/>
</dbReference>
<dbReference type="KEGG" id="taa:NMY3_00724"/>
<dbReference type="Pfam" id="PF00211">
    <property type="entry name" value="Guanylate_cyc"/>
    <property type="match status" value="1"/>
</dbReference>